<gene>
    <name evidence="4" type="ORF">Malapachy_3878</name>
</gene>
<dbReference type="GeneID" id="28730213"/>
<dbReference type="Pfam" id="PF09073">
    <property type="entry name" value="BUD22"/>
    <property type="match status" value="2"/>
</dbReference>
<dbReference type="GO" id="GO:0030686">
    <property type="term" value="C:90S preribosome"/>
    <property type="evidence" value="ECO:0007669"/>
    <property type="project" value="TreeGrafter"/>
</dbReference>
<feature type="region of interest" description="Disordered" evidence="2">
    <location>
        <begin position="160"/>
        <end position="397"/>
    </location>
</feature>
<feature type="compositionally biased region" description="Acidic residues" evidence="2">
    <location>
        <begin position="184"/>
        <end position="196"/>
    </location>
</feature>
<reference evidence="4 5" key="1">
    <citation type="submission" date="2015-07" db="EMBL/GenBank/DDBJ databases">
        <title>Draft Genome Sequence of Malassezia furfur CBS1878 and Malassezia pachydermatis CBS1879.</title>
        <authorList>
            <person name="Triana S."/>
            <person name="Ohm R."/>
            <person name="Gonzalez A."/>
            <person name="DeCock H."/>
            <person name="Restrepo S."/>
            <person name="Celis A."/>
        </authorList>
    </citation>
    <scope>NUCLEOTIDE SEQUENCE [LARGE SCALE GENOMIC DNA]</scope>
    <source>
        <strain evidence="4 5">CBS 1879</strain>
    </source>
</reference>
<evidence type="ECO:0000259" key="3">
    <source>
        <dbReference type="Pfam" id="PF09073"/>
    </source>
</evidence>
<comment type="caution">
    <text evidence="4">The sequence shown here is derived from an EMBL/GenBank/DDBJ whole genome shotgun (WGS) entry which is preliminary data.</text>
</comment>
<protein>
    <recommendedName>
        <fullName evidence="3">Bud22 domain-containing protein</fullName>
    </recommendedName>
</protein>
<evidence type="ECO:0000313" key="4">
    <source>
        <dbReference type="EMBL" id="KOS14216.1"/>
    </source>
</evidence>
<dbReference type="GO" id="GO:0005634">
    <property type="term" value="C:nucleus"/>
    <property type="evidence" value="ECO:0007669"/>
    <property type="project" value="TreeGrafter"/>
</dbReference>
<evidence type="ECO:0000256" key="1">
    <source>
        <dbReference type="ARBA" id="ARBA00023054"/>
    </source>
</evidence>
<evidence type="ECO:0000256" key="2">
    <source>
        <dbReference type="SAM" id="MobiDB-lite"/>
    </source>
</evidence>
<dbReference type="STRING" id="77020.A0A0M8MKD0"/>
<dbReference type="RefSeq" id="XP_017991848.1">
    <property type="nucleotide sequence ID" value="XM_018138337.1"/>
</dbReference>
<evidence type="ECO:0000313" key="5">
    <source>
        <dbReference type="Proteomes" id="UP000037751"/>
    </source>
</evidence>
<name>A0A0M8MKD0_9BASI</name>
<dbReference type="InterPro" id="IPR015158">
    <property type="entry name" value="Bud22_dom"/>
</dbReference>
<dbReference type="PANTHER" id="PTHR23325">
    <property type="entry name" value="SERUM RESPONSE FACTOR-BINDING"/>
    <property type="match status" value="1"/>
</dbReference>
<accession>A0A0M8MKD0</accession>
<dbReference type="AlphaFoldDB" id="A0A0M8MKD0"/>
<dbReference type="InterPro" id="IPR037393">
    <property type="entry name" value="Bud22/SRFB1"/>
</dbReference>
<proteinExistence type="predicted"/>
<feature type="compositionally biased region" description="Basic residues" evidence="2">
    <location>
        <begin position="280"/>
        <end position="289"/>
    </location>
</feature>
<dbReference type="PANTHER" id="PTHR23325:SF1">
    <property type="entry name" value="SERUM RESPONSE FACTOR-BINDING PROTEIN 1"/>
    <property type="match status" value="1"/>
</dbReference>
<feature type="domain" description="Bud22" evidence="3">
    <location>
        <begin position="197"/>
        <end position="396"/>
    </location>
</feature>
<dbReference type="OrthoDB" id="3364872at2759"/>
<keyword evidence="1" id="KW-0175">Coiled coil</keyword>
<keyword evidence="5" id="KW-1185">Reference proteome</keyword>
<feature type="domain" description="Bud22" evidence="3">
    <location>
        <begin position="24"/>
        <end position="192"/>
    </location>
</feature>
<dbReference type="EMBL" id="LGAV01000004">
    <property type="protein sequence ID" value="KOS14216.1"/>
    <property type="molecule type" value="Genomic_DNA"/>
</dbReference>
<organism evidence="4 5">
    <name type="scientific">Malassezia pachydermatis</name>
    <dbReference type="NCBI Taxonomy" id="77020"/>
    <lineage>
        <taxon>Eukaryota</taxon>
        <taxon>Fungi</taxon>
        <taxon>Dikarya</taxon>
        <taxon>Basidiomycota</taxon>
        <taxon>Ustilaginomycotina</taxon>
        <taxon>Malasseziomycetes</taxon>
        <taxon>Malasseziales</taxon>
        <taxon>Malasseziaceae</taxon>
        <taxon>Malassezia</taxon>
    </lineage>
</organism>
<feature type="compositionally biased region" description="Acidic residues" evidence="2">
    <location>
        <begin position="257"/>
        <end position="269"/>
    </location>
</feature>
<dbReference type="VEuPathDB" id="FungiDB:Malapachy_3878"/>
<sequence>MEVEEAAAGPTAPVLDEKRIQTKLHHCIKVAKSSAKKVKQFELQKHVRRLKQNKDKAATNMLEQELSILKNLDVQYVGVRALSSKLAKSKLIPKPNQQDKAERFPLARFVENTEVDPASIEKVRSPTSSVEERVLHQVLSSKIMAEEMTSCVKALASLVTPKAEPKAEPTKEKKKKEKKVQEEAPSDVDYESDDGMGNENPLGLSQMDMDAMVASGSESDESDDDVPISRKRPHDSEEEEEDSAFLPSLHTGFIPAEEGDDWSDAEADYADTAGKGPAKSQRKNRRGQRERRAIWEKKYGRHANHLKLREKEPKKERKPRGKADQGWPSTQGQGARPALPPVPESMPRFTNPRAPTPKGPPVKATEEPSVHPSWLAKQRAKEAQLSAKPAGTKIVFE</sequence>
<dbReference type="Proteomes" id="UP000037751">
    <property type="component" value="Unassembled WGS sequence"/>
</dbReference>
<dbReference type="GO" id="GO:0030490">
    <property type="term" value="P:maturation of SSU-rRNA"/>
    <property type="evidence" value="ECO:0007669"/>
    <property type="project" value="TreeGrafter"/>
</dbReference>